<evidence type="ECO:0000313" key="4">
    <source>
        <dbReference type="EMBL" id="EFG10614.1"/>
    </source>
</evidence>
<keyword evidence="3" id="KW-1133">Transmembrane helix</keyword>
<feature type="transmembrane region" description="Helical" evidence="3">
    <location>
        <begin position="172"/>
        <end position="195"/>
    </location>
</feature>
<reference evidence="4 5" key="1">
    <citation type="journal article" date="2010" name="Genome Biol. Evol.">
        <title>The sequence of a 1.8-mb bacterial linear plasmid reveals a rich evolutionary reservoir of secondary metabolic pathways.</title>
        <authorList>
            <person name="Medema M.H."/>
            <person name="Trefzer A."/>
            <person name="Kovalchuk A."/>
            <person name="van den Berg M."/>
            <person name="Mueller U."/>
            <person name="Heijne W."/>
            <person name="Wu L."/>
            <person name="Alam M.T."/>
            <person name="Ronning C.M."/>
            <person name="Nierman W.C."/>
            <person name="Bovenberg R.A.L."/>
            <person name="Breitling R."/>
            <person name="Takano E."/>
        </authorList>
    </citation>
    <scope>NUCLEOTIDE SEQUENCE [LARGE SCALE GENOMIC DNA]</scope>
    <source>
        <strain evidence="5">ATCC 27064 / DSM 738 / JCM 4710 / NBRC 13307 / NCIMB 12785 / NRRL 3585 / VKM Ac-602</strain>
    </source>
</reference>
<sequence length="2272" mass="232338">MPARPSDWSALGLGGDPVPGDTDALAKVADAMRELALSAGTVTNGLRELQNTAGDGQRFVGKTADSLREQVDEHLYRFVGRVEESFRMAENAVRAYSAAMATAQGEADQALSAAQGLSDDDPERQNLTQLAEDARSDLDAAASTLSDSLWAAGELMVQPVSDCDLFWEAFQWLTLIISVIAVFTGGILGILAWGMNAALLIKTVVDFSQGKATGLDLGLAFLGILFPSTKGINVGALLKGIGNSLRGGLGGLTGLGRNLWGQAGRFASITGLPRIVILPLLVGAKIAPALRIDLGAVLRGIGGGVRGGWTGLITAVTDDWARVTANATGSWGKVGAYTTVNLQRLGRFTLAALVPLNFAEMGALGIGGAARLAFAERVLGIPQPQLHRLLVNAGQFDALVRTSPSFTHTGSGSLVPSSFRPGGLLLPGGLGTVDLTGLSLARMPVLDLGSLGPGLARGGFSGITGLPPLHLPASLGAPPLPGGLGAITVPTGAPAGLLTPPTGAPGLLTPPPTGTPGLLTPPTGAPGLVAPPLPQGLTLSPGGLAVPAPGMSAGTIALHQADFAAGQVRLDSNLLVSGNTAVDLLRDARGPSQVGGTVQPGPALTGSPLPAVGSLGDGATLGRAAVGHAEALDDLTFPELRALAAGDVAVTSVRGDGITLRIGDAAPRTVDAQALASTAPVPRPAAVAQTPPMAAGSTPPLPGTVAGVQPPPAVVLAGAGDAAARSVPTPTPVNGAVQTLPAPSAVVSAPPSSAITGAVSAPSVPGAAARTAVPPPSAAIDGSLIRTVGDGTAGAPRLSAAPPPPVSSHDLALGLLRGDGPRTPGNPVGLSARETPVPGVSSRPALDGAGVAPGRTDTSALDLVARPGDRPGAPGSATGGAQPVPVTPEARISVPERVPDTASSGGRGTGRADPPGAGGGTGPGHVEPVRTAPETRPVPGPEQRPSVPETRVPDTRSPEIRAPEGRASVPDSAPDLPSPSALDKGKGRAVDVPEAVDEVVDGARGLPEGRISVPEQAPDLPSLSAVEKVKGPDAPSGSRWGGQAAALVMNQRIRAAHQVVIGDATGLRATERLNAWAAYESSLTALAKAEDQLDLVTPPPGTGASTGPTRAYQQSLESLLTARAEADRTFGHLRDLGIDPVATRQEIRSVTGRIWTERGGLLGGAREPRYQPGLPDSPTTPSTTTGQLDDAMDVELESPPPSVLDNGTDGSPSVRSIDLDTGAGTPVPQSTVGHLDAMEVDPPPVLTGGAHQWTPAGVPTAPYTMVNDAFQAVPGGGVGSFTDGGYLTWVRESAGDSRPISYVVNTIVNHRELRSGLQSFLDSVTGGLDGFDGRVAVVIGVNGTPGELAQIRQAIQGALGDASFPHPLALVATPIPPRKAGFPYGTARNATLTSPATVHLSRAMMDGGTHPYISIMDFDPNPRIVPSGDHVFRHFERSLMPGDGVAPIRPLSMAGGYRMPDLTVPGAAQELLDATNARLAAARNAAPPPAATGDAPPKRVKKPKGDVPPSQLNRLDQMIQHDMRIRDRVAQIHPQTPYAPEPNLFVDAAATLLNTNGVQAIRFGDNAAEFQTLSERLNLLNAWELNRRLPIGAVAGVGGDRIPGLLRGADDLFVRADGVAPHTADVLRGLATAIRDGDPLFAGMDTVNLPRLLDTLADNLPGGPGARLPLTPGEVLELRQGLWRLSEGYETRITLRQIDAANGVLPERGAAFHTDFQGAAVPTDVSRLLKGLWADGKLPQDHANMKQPMDRFFSRDESLGNTQKGRVGLSGADHRDAWVVARPDPSGAGFGHTDPFRPVHHGPGDLPSTRTGADLSAGLDSRLGTPVNTAGTTGNPVGMAVSARVGGAGSSLFAGVDPAAMRVLSQQIALSTDSTRFLRNLRYFAHEHLAHAPLVPGLLDRSPGSFFAALDNAVPPVNGVDTSVRMMNDLVRSFDPGLGSGRLRAADTELRGLQQHIDQMHTAGMTVDDFFIRLTHGRIHPPGQTLPGLRIAESPVIFGMDPGALRLLGHYANALGMEIRVTGTDGVTHVVEHLGKGRGPRQALEVAWNPHGNPPGWEARQVPADQNGGGGSSRGPGTDGAGGGDRPPKRRREPGPGAQQPPSAPSFPGPDAGPSRPAPDSGTGGGTGDGGPGHGDTGKRRDTGKARDMSDIDAGPSRPAVPPRVSDPAPVVQIDGAAALEHYEEARLELTSAVTALSSLEPPSAGGSSRASGSTESVQYRQTLERAQLAQAALNRAAAVLEQLGLDLPDRMSRLGLDPGAGGSGRRGAGPR</sequence>
<dbReference type="RefSeq" id="WP_003962719.1">
    <property type="nucleotide sequence ID" value="NZ_CM000913.1"/>
</dbReference>
<feature type="compositionally biased region" description="Low complexity" evidence="2">
    <location>
        <begin position="2204"/>
        <end position="2214"/>
    </location>
</feature>
<feature type="region of interest" description="Disordered" evidence="2">
    <location>
        <begin position="788"/>
        <end position="991"/>
    </location>
</feature>
<feature type="compositionally biased region" description="Low complexity" evidence="2">
    <location>
        <begin position="967"/>
        <end position="982"/>
    </location>
</feature>
<keyword evidence="1" id="KW-0945">Host-virus interaction</keyword>
<feature type="region of interest" description="Disordered" evidence="2">
    <location>
        <begin position="495"/>
        <end position="534"/>
    </location>
</feature>
<feature type="region of interest" description="Disordered" evidence="2">
    <location>
        <begin position="675"/>
        <end position="706"/>
    </location>
</feature>
<keyword evidence="3" id="KW-0812">Transmembrane</keyword>
<feature type="compositionally biased region" description="Basic and acidic residues" evidence="2">
    <location>
        <begin position="2136"/>
        <end position="2150"/>
    </location>
</feature>
<feature type="compositionally biased region" description="Low complexity" evidence="2">
    <location>
        <begin position="495"/>
        <end position="507"/>
    </location>
</feature>
<evidence type="ECO:0000256" key="3">
    <source>
        <dbReference type="SAM" id="Phobius"/>
    </source>
</evidence>
<proteinExistence type="predicted"/>
<feature type="region of interest" description="Disordered" evidence="2">
    <location>
        <begin position="2045"/>
        <end position="2170"/>
    </location>
</feature>
<dbReference type="PANTHER" id="PTHR13037">
    <property type="entry name" value="FORMIN"/>
    <property type="match status" value="1"/>
</dbReference>
<name>E2Q1I8_STRCL</name>
<dbReference type="eggNOG" id="COG2268">
    <property type="taxonomic scope" value="Bacteria"/>
</dbReference>
<feature type="region of interest" description="Disordered" evidence="2">
    <location>
        <begin position="2199"/>
        <end position="2219"/>
    </location>
</feature>
<evidence type="ECO:0000256" key="1">
    <source>
        <dbReference type="ARBA" id="ARBA00022581"/>
    </source>
</evidence>
<feature type="region of interest" description="Disordered" evidence="2">
    <location>
        <begin position="1159"/>
        <end position="1225"/>
    </location>
</feature>
<accession>E2Q1I8</accession>
<protein>
    <submittedName>
        <fullName evidence="4">YD repeat protein</fullName>
    </submittedName>
</protein>
<dbReference type="EMBL" id="CM000913">
    <property type="protein sequence ID" value="EFG10614.1"/>
    <property type="molecule type" value="Genomic_DNA"/>
</dbReference>
<keyword evidence="5" id="KW-1185">Reference proteome</keyword>
<keyword evidence="3" id="KW-0472">Membrane</keyword>
<organism evidence="4 5">
    <name type="scientific">Streptomyces clavuligerus</name>
    <dbReference type="NCBI Taxonomy" id="1901"/>
    <lineage>
        <taxon>Bacteria</taxon>
        <taxon>Bacillati</taxon>
        <taxon>Actinomycetota</taxon>
        <taxon>Actinomycetes</taxon>
        <taxon>Kitasatosporales</taxon>
        <taxon>Streptomycetaceae</taxon>
        <taxon>Streptomyces</taxon>
    </lineage>
</organism>
<dbReference type="OrthoDB" id="3877861at2"/>
<feature type="compositionally biased region" description="Basic and acidic residues" evidence="2">
    <location>
        <begin position="951"/>
        <end position="964"/>
    </location>
</feature>
<evidence type="ECO:0000256" key="2">
    <source>
        <dbReference type="SAM" id="MobiDB-lite"/>
    </source>
</evidence>
<feature type="compositionally biased region" description="Gly residues" evidence="2">
    <location>
        <begin position="2067"/>
        <end position="2085"/>
    </location>
</feature>
<feature type="compositionally biased region" description="Gly residues" evidence="2">
    <location>
        <begin position="2122"/>
        <end position="2135"/>
    </location>
</feature>
<dbReference type="STRING" id="1901.BB341_00805"/>
<feature type="compositionally biased region" description="Low complexity" evidence="2">
    <location>
        <begin position="1483"/>
        <end position="1495"/>
    </location>
</feature>
<dbReference type="GeneID" id="93728062"/>
<feature type="compositionally biased region" description="Gly residues" evidence="2">
    <location>
        <begin position="2259"/>
        <end position="2272"/>
    </location>
</feature>
<dbReference type="Proteomes" id="UP000002357">
    <property type="component" value="Chromosome"/>
</dbReference>
<dbReference type="KEGG" id="sclf:BB341_00805"/>
<feature type="compositionally biased region" description="Low complexity" evidence="2">
    <location>
        <begin position="2109"/>
        <end position="2121"/>
    </location>
</feature>
<evidence type="ECO:0000313" key="5">
    <source>
        <dbReference type="Proteomes" id="UP000002357"/>
    </source>
</evidence>
<dbReference type="PANTHER" id="PTHR13037:SF24">
    <property type="entry name" value="POLYCOMB PROTEIN PCL-RELATED"/>
    <property type="match status" value="1"/>
</dbReference>
<feature type="compositionally biased region" description="Low complexity" evidence="2">
    <location>
        <begin position="515"/>
        <end position="528"/>
    </location>
</feature>
<feature type="region of interest" description="Disordered" evidence="2">
    <location>
        <begin position="1483"/>
        <end position="1512"/>
    </location>
</feature>
<gene>
    <name evidence="4" type="ORF">SCLAV_5547</name>
</gene>
<feature type="region of interest" description="Disordered" evidence="2">
    <location>
        <begin position="2253"/>
        <end position="2272"/>
    </location>
</feature>